<reference evidence="2 3" key="2">
    <citation type="journal article" date="2021" name="Int. J. Syst. Evol. Microbiol.">
        <title>Isolation and Polyphasic Characterization of Desulfuromonas versatilis sp. Nov., an Electrogenic Bacteria Capable of Versatile Metabolism Isolated from a Graphene Oxide-Reducing Enrichment Culture.</title>
        <authorList>
            <person name="Xie L."/>
            <person name="Yoshida N."/>
            <person name="Ishii S."/>
            <person name="Meng L."/>
        </authorList>
    </citation>
    <scope>NUCLEOTIDE SEQUENCE [LARGE SCALE GENOMIC DNA]</scope>
    <source>
        <strain evidence="2 3">NIT-T3</strain>
    </source>
</reference>
<protein>
    <submittedName>
        <fullName evidence="2">Uncharacterized protein</fullName>
    </submittedName>
</protein>
<name>A0ABN6E297_9BACT</name>
<keyword evidence="1" id="KW-0732">Signal</keyword>
<feature type="signal peptide" evidence="1">
    <location>
        <begin position="1"/>
        <end position="25"/>
    </location>
</feature>
<dbReference type="EMBL" id="AP024355">
    <property type="protein sequence ID" value="BCR06451.1"/>
    <property type="molecule type" value="Genomic_DNA"/>
</dbReference>
<dbReference type="RefSeq" id="WP_221249828.1">
    <property type="nucleotide sequence ID" value="NZ_AP024355.1"/>
</dbReference>
<evidence type="ECO:0000313" key="2">
    <source>
        <dbReference type="EMBL" id="BCR06451.1"/>
    </source>
</evidence>
<organism evidence="2 3">
    <name type="scientific">Desulfuromonas versatilis</name>
    <dbReference type="NCBI Taxonomy" id="2802975"/>
    <lineage>
        <taxon>Bacteria</taxon>
        <taxon>Pseudomonadati</taxon>
        <taxon>Thermodesulfobacteriota</taxon>
        <taxon>Desulfuromonadia</taxon>
        <taxon>Desulfuromonadales</taxon>
        <taxon>Desulfuromonadaceae</taxon>
        <taxon>Desulfuromonas</taxon>
    </lineage>
</organism>
<reference evidence="2 3" key="1">
    <citation type="journal article" date="2016" name="C (Basel)">
        <title>Selective Growth of and Electricity Production by Marine Exoelectrogenic Bacteria in Self-Aggregated Hydrogel of Microbially Reduced Graphene Oxide.</title>
        <authorList>
            <person name="Yoshida N."/>
            <person name="Goto Y."/>
            <person name="Miyata Y."/>
        </authorList>
    </citation>
    <scope>NUCLEOTIDE SEQUENCE [LARGE SCALE GENOMIC DNA]</scope>
    <source>
        <strain evidence="2 3">NIT-T3</strain>
    </source>
</reference>
<sequence length="199" mass="21685">MNPRLSAGLLLACTLLLIHPAPLPAAEARIHYQALRKVLLQQVFKQGGRHFLYGGSDASCRHALLENPVIAAAPGGRLRVTAQFRGRAGVELGGECVGATDAFQVVMSGVPVYRSGELLLDQLQVETPRPIYNDLIRGFFRDTLARAFRYPLLSEVRQAAADASRQGPYQVQVAGLEVRSIRPQADALEVVLDFSLNVQ</sequence>
<accession>A0ABN6E297</accession>
<evidence type="ECO:0000256" key="1">
    <source>
        <dbReference type="SAM" id="SignalP"/>
    </source>
</evidence>
<evidence type="ECO:0000313" key="3">
    <source>
        <dbReference type="Proteomes" id="UP001319827"/>
    </source>
</evidence>
<feature type="chain" id="PRO_5047241420" evidence="1">
    <location>
        <begin position="26"/>
        <end position="199"/>
    </location>
</feature>
<dbReference type="Proteomes" id="UP001319827">
    <property type="component" value="Chromosome"/>
</dbReference>
<keyword evidence="3" id="KW-1185">Reference proteome</keyword>
<gene>
    <name evidence="2" type="ORF">DESUT3_35200</name>
</gene>
<proteinExistence type="predicted"/>